<protein>
    <submittedName>
        <fullName evidence="2">Serine hydrolase</fullName>
    </submittedName>
</protein>
<evidence type="ECO:0000313" key="3">
    <source>
        <dbReference type="Proteomes" id="UP001213972"/>
    </source>
</evidence>
<dbReference type="InterPro" id="IPR050789">
    <property type="entry name" value="Diverse_Enzym_Activities"/>
</dbReference>
<accession>A0AAJ5W0T9</accession>
<dbReference type="SUPFAM" id="SSF56601">
    <property type="entry name" value="beta-lactamase/transpeptidase-like"/>
    <property type="match status" value="1"/>
</dbReference>
<dbReference type="Proteomes" id="UP001213972">
    <property type="component" value="Chromosome"/>
</dbReference>
<dbReference type="Pfam" id="PF00144">
    <property type="entry name" value="Beta-lactamase"/>
    <property type="match status" value="1"/>
</dbReference>
<evidence type="ECO:0000313" key="2">
    <source>
        <dbReference type="EMBL" id="WEK13133.1"/>
    </source>
</evidence>
<reference evidence="2" key="1">
    <citation type="submission" date="2023-03" db="EMBL/GenBank/DDBJ databases">
        <title>Andean soil-derived lignocellulolytic bacterial consortium as a source of novel taxa and putative plastic-active enzymes.</title>
        <authorList>
            <person name="Diaz-Garcia L."/>
            <person name="Chuvochina M."/>
            <person name="Feuerriegel G."/>
            <person name="Bunk B."/>
            <person name="Sproer C."/>
            <person name="Streit W.R."/>
            <person name="Rodriguez L.M."/>
            <person name="Overmann J."/>
            <person name="Jimenez D.J."/>
        </authorList>
    </citation>
    <scope>NUCLEOTIDE SEQUENCE</scope>
    <source>
        <strain evidence="2">MAG 4610</strain>
    </source>
</reference>
<dbReference type="InterPro" id="IPR001466">
    <property type="entry name" value="Beta-lactam-related"/>
</dbReference>
<feature type="domain" description="Beta-lactamase-related" evidence="1">
    <location>
        <begin position="26"/>
        <end position="276"/>
    </location>
</feature>
<dbReference type="EMBL" id="CP119321">
    <property type="protein sequence ID" value="WEK13133.1"/>
    <property type="molecule type" value="Genomic_DNA"/>
</dbReference>
<evidence type="ECO:0000259" key="1">
    <source>
        <dbReference type="Pfam" id="PF00144"/>
    </source>
</evidence>
<keyword evidence="2" id="KW-0378">Hydrolase</keyword>
<gene>
    <name evidence="2" type="ORF">P0Y48_11775</name>
</gene>
<sequence length="464" mass="48369">MTSPVPPAAVLALTESLSSEGLDPHALVVARHGEVVASHAWTPWAIDRPALSYSASKTFTSLAIGLLEAEGRLTLDASAGDLLGLPNPHGITVRHLLTMNTGHNTSQIEAFGFDVAALLSTPPAATPGTAFAYNSDATYALSCIVTALTGEQLTDYLRPRLLDPLGIGRRWMTPVRGVDLGASGFHLTTEDLARLGIMLGDGGRFAGVQVVPASYIDELSRAWSDTRDPAQPDDPDNDWTYGYGYQVWRGREGFRVDGAYGQFAVVLPERGLVIAYQGATLDTQRTMRAFWRFAEAVEVADAAAGADTAARAEPGSVGASDAWDSRSSLAPAPDGTMDATGALLDDTRAGWSLTLPPTVTGGAAQTFAVGAAGWTRTVLDLPAPADTAPPVVTVRPAEAGAVVVVEARGEADADGILVHVVVATSPHRLIVRRGGNGEITAAWHTVPLGGGTLATVAVPAWVAE</sequence>
<proteinExistence type="predicted"/>
<dbReference type="PANTHER" id="PTHR43283:SF7">
    <property type="entry name" value="BETA-LACTAMASE-RELATED DOMAIN-CONTAINING PROTEIN"/>
    <property type="match status" value="1"/>
</dbReference>
<dbReference type="PANTHER" id="PTHR43283">
    <property type="entry name" value="BETA-LACTAMASE-RELATED"/>
    <property type="match status" value="1"/>
</dbReference>
<dbReference type="AlphaFoldDB" id="A0AAJ5W0T9"/>
<dbReference type="Gene3D" id="3.40.710.10">
    <property type="entry name" value="DD-peptidase/beta-lactamase superfamily"/>
    <property type="match status" value="1"/>
</dbReference>
<organism evidence="2 3">
    <name type="scientific">Candidatus Microbacterium phytovorans</name>
    <dbReference type="NCBI Taxonomy" id="3121374"/>
    <lineage>
        <taxon>Bacteria</taxon>
        <taxon>Bacillati</taxon>
        <taxon>Actinomycetota</taxon>
        <taxon>Actinomycetes</taxon>
        <taxon>Micrococcales</taxon>
        <taxon>Microbacteriaceae</taxon>
        <taxon>Microbacterium</taxon>
    </lineage>
</organism>
<dbReference type="GO" id="GO:0016787">
    <property type="term" value="F:hydrolase activity"/>
    <property type="evidence" value="ECO:0007669"/>
    <property type="project" value="UniProtKB-KW"/>
</dbReference>
<dbReference type="InterPro" id="IPR012338">
    <property type="entry name" value="Beta-lactam/transpept-like"/>
</dbReference>
<name>A0AAJ5W0T9_9MICO</name>